<evidence type="ECO:0000313" key="3">
    <source>
        <dbReference type="EMBL" id="WOB10840.1"/>
    </source>
</evidence>
<accession>A0ABZ0D0S6</accession>
<keyword evidence="4" id="KW-1185">Reference proteome</keyword>
<name>A0ABZ0D0S6_9BURK</name>
<sequence length="83" mass="8368">MRPTLHLLLGAGLAATLAGGCATTEPTPAAPGAMGPASMSHDCMAMPMHASGDDKPMPMMKPMQCAAKAADPASAASRDDHKH</sequence>
<dbReference type="RefSeq" id="WP_316703748.1">
    <property type="nucleotide sequence ID" value="NZ_CP136336.1"/>
</dbReference>
<proteinExistence type="predicted"/>
<protein>
    <submittedName>
        <fullName evidence="3">Uncharacterized protein</fullName>
    </submittedName>
</protein>
<evidence type="ECO:0000313" key="4">
    <source>
        <dbReference type="Proteomes" id="UP001303946"/>
    </source>
</evidence>
<dbReference type="Proteomes" id="UP001303946">
    <property type="component" value="Chromosome"/>
</dbReference>
<feature type="chain" id="PRO_5045308621" evidence="2">
    <location>
        <begin position="23"/>
        <end position="83"/>
    </location>
</feature>
<keyword evidence="2" id="KW-0732">Signal</keyword>
<evidence type="ECO:0000256" key="2">
    <source>
        <dbReference type="SAM" id="SignalP"/>
    </source>
</evidence>
<dbReference type="PROSITE" id="PS51257">
    <property type="entry name" value="PROKAR_LIPOPROTEIN"/>
    <property type="match status" value="1"/>
</dbReference>
<feature type="signal peptide" evidence="2">
    <location>
        <begin position="1"/>
        <end position="22"/>
    </location>
</feature>
<feature type="compositionally biased region" description="Low complexity" evidence="1">
    <location>
        <begin position="57"/>
        <end position="76"/>
    </location>
</feature>
<feature type="region of interest" description="Disordered" evidence="1">
    <location>
        <begin position="46"/>
        <end position="83"/>
    </location>
</feature>
<gene>
    <name evidence="3" type="ORF">RXV79_12485</name>
</gene>
<organism evidence="3 4">
    <name type="scientific">Piscinibacter gummiphilus</name>
    <dbReference type="NCBI Taxonomy" id="946333"/>
    <lineage>
        <taxon>Bacteria</taxon>
        <taxon>Pseudomonadati</taxon>
        <taxon>Pseudomonadota</taxon>
        <taxon>Betaproteobacteria</taxon>
        <taxon>Burkholderiales</taxon>
        <taxon>Sphaerotilaceae</taxon>
        <taxon>Piscinibacter</taxon>
    </lineage>
</organism>
<dbReference type="EMBL" id="CP136336">
    <property type="protein sequence ID" value="WOB10840.1"/>
    <property type="molecule type" value="Genomic_DNA"/>
</dbReference>
<evidence type="ECO:0000256" key="1">
    <source>
        <dbReference type="SAM" id="MobiDB-lite"/>
    </source>
</evidence>
<reference evidence="3 4" key="1">
    <citation type="submission" date="2023-10" db="EMBL/GenBank/DDBJ databases">
        <title>Bacteria for the degradation of biodegradable plastic PBAT(Polybutylene adipate terephthalate).</title>
        <authorList>
            <person name="Weon H.-Y."/>
            <person name="Yeon J."/>
        </authorList>
    </citation>
    <scope>NUCLEOTIDE SEQUENCE [LARGE SCALE GENOMIC DNA]</scope>
    <source>
        <strain evidence="3 4">SBD 7-3</strain>
    </source>
</reference>